<evidence type="ECO:0000256" key="5">
    <source>
        <dbReference type="ARBA" id="ARBA00023054"/>
    </source>
</evidence>
<keyword evidence="3" id="KW-0963">Cytoplasm</keyword>
<dbReference type="Pfam" id="PF10243">
    <property type="entry name" value="MIP-T3"/>
    <property type="match status" value="1"/>
</dbReference>
<dbReference type="InterPro" id="IPR018799">
    <property type="entry name" value="TRAF3IP1"/>
</dbReference>
<feature type="compositionally biased region" description="Basic and acidic residues" evidence="9">
    <location>
        <begin position="225"/>
        <end position="236"/>
    </location>
</feature>
<evidence type="ECO:0000256" key="7">
    <source>
        <dbReference type="ARBA" id="ARBA00023273"/>
    </source>
</evidence>
<keyword evidence="6" id="KW-0206">Cytoskeleton</keyword>
<feature type="domain" description="TRAF3-interacting protein 1 N-terminal" evidence="10">
    <location>
        <begin position="10"/>
        <end position="100"/>
    </location>
</feature>
<evidence type="ECO:0000256" key="4">
    <source>
        <dbReference type="ARBA" id="ARBA00022794"/>
    </source>
</evidence>
<evidence type="ECO:0000259" key="10">
    <source>
        <dbReference type="Pfam" id="PF10243"/>
    </source>
</evidence>
<dbReference type="EMBL" id="BQXS01000124">
    <property type="protein sequence ID" value="GKT28025.1"/>
    <property type="molecule type" value="Genomic_DNA"/>
</dbReference>
<feature type="compositionally biased region" description="Basic and acidic residues" evidence="9">
    <location>
        <begin position="147"/>
        <end position="219"/>
    </location>
</feature>
<organism evidence="11 12">
    <name type="scientific">Aduncisulcus paluster</name>
    <dbReference type="NCBI Taxonomy" id="2918883"/>
    <lineage>
        <taxon>Eukaryota</taxon>
        <taxon>Metamonada</taxon>
        <taxon>Carpediemonas-like organisms</taxon>
        <taxon>Aduncisulcus</taxon>
    </lineage>
</organism>
<dbReference type="PANTHER" id="PTHR31363">
    <property type="entry name" value="TRAF3-INTERACTING PROTEIN 1"/>
    <property type="match status" value="1"/>
</dbReference>
<evidence type="ECO:0000256" key="3">
    <source>
        <dbReference type="ARBA" id="ARBA00022490"/>
    </source>
</evidence>
<evidence type="ECO:0000313" key="12">
    <source>
        <dbReference type="Proteomes" id="UP001057375"/>
    </source>
</evidence>
<feature type="non-terminal residue" evidence="11">
    <location>
        <position position="236"/>
    </location>
</feature>
<keyword evidence="4" id="KW-0970">Cilium biogenesis/degradation</keyword>
<reference evidence="11" key="1">
    <citation type="submission" date="2022-03" db="EMBL/GenBank/DDBJ databases">
        <title>Draft genome sequence of Aduncisulcus paluster, a free-living microaerophilic Fornicata.</title>
        <authorList>
            <person name="Yuyama I."/>
            <person name="Kume K."/>
            <person name="Tamura T."/>
            <person name="Inagaki Y."/>
            <person name="Hashimoto T."/>
        </authorList>
    </citation>
    <scope>NUCLEOTIDE SEQUENCE</scope>
    <source>
        <strain evidence="11">NY0171</strain>
    </source>
</reference>
<keyword evidence="7" id="KW-0966">Cell projection</keyword>
<gene>
    <name evidence="11" type="ORF">ADUPG1_000365</name>
</gene>
<evidence type="ECO:0000256" key="1">
    <source>
        <dbReference type="ARBA" id="ARBA00004120"/>
    </source>
</evidence>
<evidence type="ECO:0000313" key="11">
    <source>
        <dbReference type="EMBL" id="GKT28025.1"/>
    </source>
</evidence>
<comment type="caution">
    <text evidence="11">The sequence shown here is derived from an EMBL/GenBank/DDBJ whole genome shotgun (WGS) entry which is preliminary data.</text>
</comment>
<sequence>MEEKVTKIYEEFKTILEGSKMPLKEKYFEKPSFKFIYHLVRETRKKTSFPPDQLFGEDDDIKALTDNELKGNFLTKVIRLVYMVTKKKLPEKIPHIISGILDRTGIETTLDLLFLFVEASQKDVNLEKLSAAYERAMEKMQRKKEHEHKEQGGDAGEDREGEERKKKEAEEAKRRAEEERKRKIEEENQKIRREEEEAARNEEARQEEEQRRERERMEMEEQQEREEREEREKERR</sequence>
<comment type="similarity">
    <text evidence="8">Belongs to the TRAF3IP1 family.</text>
</comment>
<dbReference type="Proteomes" id="UP001057375">
    <property type="component" value="Unassembled WGS sequence"/>
</dbReference>
<dbReference type="InterPro" id="IPR040468">
    <property type="entry name" value="TRAF3IP1_N"/>
</dbReference>
<accession>A0ABQ5KA27</accession>
<proteinExistence type="inferred from homology"/>
<keyword evidence="12" id="KW-1185">Reference proteome</keyword>
<evidence type="ECO:0000256" key="9">
    <source>
        <dbReference type="SAM" id="MobiDB-lite"/>
    </source>
</evidence>
<keyword evidence="5" id="KW-0175">Coiled coil</keyword>
<feature type="region of interest" description="Disordered" evidence="9">
    <location>
        <begin position="139"/>
        <end position="236"/>
    </location>
</feature>
<dbReference type="InterPro" id="IPR042576">
    <property type="entry name" value="TRAF3IP1_N_sf"/>
</dbReference>
<comment type="subcellular location">
    <subcellularLocation>
        <location evidence="2">Cytoplasm</location>
        <location evidence="2">Cytoskeleton</location>
        <location evidence="2">Cilium axoneme</location>
    </subcellularLocation>
    <subcellularLocation>
        <location evidence="1">Cytoplasm</location>
        <location evidence="1">Cytoskeleton</location>
        <location evidence="1">Cilium basal body</location>
    </subcellularLocation>
</comment>
<evidence type="ECO:0000256" key="8">
    <source>
        <dbReference type="ARBA" id="ARBA00043971"/>
    </source>
</evidence>
<dbReference type="Gene3D" id="1.10.418.50">
    <property type="entry name" value="Microtubule-binding protein MIP-T3"/>
    <property type="match status" value="1"/>
</dbReference>
<evidence type="ECO:0000256" key="2">
    <source>
        <dbReference type="ARBA" id="ARBA00004430"/>
    </source>
</evidence>
<name>A0ABQ5KA27_9EUKA</name>
<protein>
    <recommendedName>
        <fullName evidence="10">TRAF3-interacting protein 1 N-terminal domain-containing protein</fullName>
    </recommendedName>
</protein>
<evidence type="ECO:0000256" key="6">
    <source>
        <dbReference type="ARBA" id="ARBA00023212"/>
    </source>
</evidence>
<dbReference type="PANTHER" id="PTHR31363:SF0">
    <property type="entry name" value="TRAF3-INTERACTING PROTEIN 1"/>
    <property type="match status" value="1"/>
</dbReference>